<evidence type="ECO:0000256" key="2">
    <source>
        <dbReference type="ARBA" id="ARBA00004496"/>
    </source>
</evidence>
<dbReference type="InterPro" id="IPR045153">
    <property type="entry name" value="Est1/Ebs1-like"/>
</dbReference>
<evidence type="ECO:0000313" key="9">
    <source>
        <dbReference type="EMBL" id="CAH0099569.1"/>
    </source>
</evidence>
<dbReference type="SMART" id="SM00670">
    <property type="entry name" value="PINc"/>
    <property type="match status" value="1"/>
</dbReference>
<feature type="compositionally biased region" description="Polar residues" evidence="7">
    <location>
        <begin position="827"/>
        <end position="838"/>
    </location>
</feature>
<dbReference type="Pfam" id="PF10374">
    <property type="entry name" value="EST1"/>
    <property type="match status" value="1"/>
</dbReference>
<dbReference type="InterPro" id="IPR018834">
    <property type="entry name" value="DNA/RNA-bd_Est1-type"/>
</dbReference>
<dbReference type="OrthoDB" id="2017974at2759"/>
<feature type="compositionally biased region" description="Polar residues" evidence="7">
    <location>
        <begin position="1228"/>
        <end position="1239"/>
    </location>
</feature>
<dbReference type="GO" id="GO:0070034">
    <property type="term" value="F:telomerase RNA binding"/>
    <property type="evidence" value="ECO:0007669"/>
    <property type="project" value="TreeGrafter"/>
</dbReference>
<feature type="compositionally biased region" description="Polar residues" evidence="7">
    <location>
        <begin position="380"/>
        <end position="400"/>
    </location>
</feature>
<dbReference type="GO" id="GO:0000184">
    <property type="term" value="P:nuclear-transcribed mRNA catabolic process, nonsense-mediated decay"/>
    <property type="evidence" value="ECO:0007669"/>
    <property type="project" value="UniProtKB-KW"/>
</dbReference>
<feature type="compositionally biased region" description="Polar residues" evidence="7">
    <location>
        <begin position="516"/>
        <end position="528"/>
    </location>
</feature>
<feature type="compositionally biased region" description="Polar residues" evidence="7">
    <location>
        <begin position="56"/>
        <end position="67"/>
    </location>
</feature>
<protein>
    <recommendedName>
        <fullName evidence="8">PIN domain-containing protein</fullName>
    </recommendedName>
</protein>
<reference evidence="9" key="1">
    <citation type="submission" date="2021-11" db="EMBL/GenBank/DDBJ databases">
        <authorList>
            <person name="Schell T."/>
        </authorList>
    </citation>
    <scope>NUCLEOTIDE SEQUENCE</scope>
    <source>
        <strain evidence="9">M5</strain>
    </source>
</reference>
<feature type="domain" description="PIN" evidence="8">
    <location>
        <begin position="1650"/>
        <end position="1791"/>
    </location>
</feature>
<keyword evidence="4" id="KW-0866">Nonsense-mediated mRNA decay</keyword>
<dbReference type="SUPFAM" id="SSF88723">
    <property type="entry name" value="PIN domain-like"/>
    <property type="match status" value="1"/>
</dbReference>
<evidence type="ECO:0000256" key="4">
    <source>
        <dbReference type="ARBA" id="ARBA00023161"/>
    </source>
</evidence>
<feature type="compositionally biased region" description="Basic residues" evidence="7">
    <location>
        <begin position="303"/>
        <end position="316"/>
    </location>
</feature>
<dbReference type="GO" id="GO:0005697">
    <property type="term" value="C:telomerase holoenzyme complex"/>
    <property type="evidence" value="ECO:0007669"/>
    <property type="project" value="TreeGrafter"/>
</dbReference>
<feature type="compositionally biased region" description="Basic and acidic residues" evidence="7">
    <location>
        <begin position="456"/>
        <end position="478"/>
    </location>
</feature>
<evidence type="ECO:0000313" key="10">
    <source>
        <dbReference type="Proteomes" id="UP000789390"/>
    </source>
</evidence>
<evidence type="ECO:0000256" key="5">
    <source>
        <dbReference type="ARBA" id="ARBA00023242"/>
    </source>
</evidence>
<feature type="compositionally biased region" description="Polar residues" evidence="7">
    <location>
        <begin position="30"/>
        <end position="49"/>
    </location>
</feature>
<dbReference type="GO" id="GO:0005737">
    <property type="term" value="C:cytoplasm"/>
    <property type="evidence" value="ECO:0007669"/>
    <property type="project" value="UniProtKB-SubCell"/>
</dbReference>
<feature type="coiled-coil region" evidence="6">
    <location>
        <begin position="1609"/>
        <end position="1636"/>
    </location>
</feature>
<feature type="region of interest" description="Disordered" evidence="7">
    <location>
        <begin position="1220"/>
        <end position="1242"/>
    </location>
</feature>
<dbReference type="Proteomes" id="UP000789390">
    <property type="component" value="Unassembled WGS sequence"/>
</dbReference>
<feature type="compositionally biased region" description="Polar residues" evidence="7">
    <location>
        <begin position="651"/>
        <end position="670"/>
    </location>
</feature>
<dbReference type="InterPro" id="IPR002716">
    <property type="entry name" value="PIN_dom"/>
</dbReference>
<feature type="compositionally biased region" description="Basic and acidic residues" evidence="7">
    <location>
        <begin position="1168"/>
        <end position="1182"/>
    </location>
</feature>
<name>A0A8J2WCX3_9CRUS</name>
<comment type="subcellular location">
    <subcellularLocation>
        <location evidence="2">Cytoplasm</location>
    </subcellularLocation>
    <subcellularLocation>
        <location evidence="1">Nucleus</location>
    </subcellularLocation>
</comment>
<feature type="compositionally biased region" description="Pro residues" evidence="7">
    <location>
        <begin position="554"/>
        <end position="573"/>
    </location>
</feature>
<dbReference type="PANTHER" id="PTHR15696:SF0">
    <property type="entry name" value="TELOMERASE-BINDING PROTEIN EST1A"/>
    <property type="match status" value="1"/>
</dbReference>
<dbReference type="PANTHER" id="PTHR15696">
    <property type="entry name" value="SMG-7 SUPPRESSOR WITH MORPHOLOGICAL EFFECT ON GENITALIA PROTEIN 7"/>
    <property type="match status" value="1"/>
</dbReference>
<dbReference type="CDD" id="cd09885">
    <property type="entry name" value="PIN_Smg6-like"/>
    <property type="match status" value="1"/>
</dbReference>
<dbReference type="InterPro" id="IPR019458">
    <property type="entry name" value="Est1-like_N"/>
</dbReference>
<feature type="compositionally biased region" description="Basic and acidic residues" evidence="7">
    <location>
        <begin position="181"/>
        <end position="199"/>
    </location>
</feature>
<evidence type="ECO:0000259" key="8">
    <source>
        <dbReference type="SMART" id="SM00670"/>
    </source>
</evidence>
<feature type="compositionally biased region" description="Basic and acidic residues" evidence="7">
    <location>
        <begin position="270"/>
        <end position="298"/>
    </location>
</feature>
<sequence length="1828" mass="204033">MNADIDHSRSSRRPRPEVAVYRPGSGPLKKSSSNVENIQPGSSLQSTGRTDMDSGLDSNFRNLNLNDESNKSRDRSGEVNTQETKSRKTNIQKHERNGDKPRKESHHQQHTNKKKEEFREPSVPSNQGKRQLYYQDNADTGSNQDLRQLLLEKRQQRSNESPSAGHHESSPTPNQSSNGKQRNDNRQERQPAKPKEETKTSQPSVPPNNVSKSASIDSSFLTRQSDKRSSGKRRNDRKPRVENSFSDGHLVSLTNNNSSAVSTNPPASKTFEDKKTTGGDWNDSERSKNDSKDQREGNGRNSGGRKKRNNRGHGGSRRGSMSSEAGTPVPDRQAGGGTSSTARQDDYHYYQSTTPTRFVLLVDEEKTTKKAGGSGGYYQATGSNRSRHTSSPLGRSNSRNGMILEENPVANAVSPTSTSRRPPSIPSPSPPPLPGYRQSSEPPAHPKFQGQAQKNSGREQRREGLYDERSQDSYRSDGRPPSGRGGYSKNERPSLPNKYDSLPPRFKKKYEEDRLLQSQTDRIPQSMSVVHPSAVETEWDGGSRTFVNVSGAPPVRPSLPHPFPQSAPHPPNIRPQNHHQQQQHHRPGSGGGGKPIRGQGRLQQSGSGFSAKNLSLSDQAEDSDPVHVPVRPRSQDSMSFSDHGRERKTSVTDSRSSTPLSNVDSSSGLQSHLRGTLRRLEEVTATQTSLDWSEEMEEEDKRSLAGEQYKAPPPASARLPEKGQEIIFGCTDIRYKNKPIQGYTVIPSAPSTSANGVEVDRQTGPTPPPPMTGRPLLGQGRRQEVGKTAPPRMSVPGLIQLPLGPPPSMEPPRLSSSPRRGDFVGPSASSYDRSSIPRQQDHTRGGDAGNRSYPRKTGPVQQRTLFDPANPHKPIVVATRADDGPPNSQQTSLLGCPEMTFLTLPADQSNVNSSSRPAWYDPQSENFRSSKSHPHLLMDMARCDMELSWLLHGQGLHQRFGRIQMNRKFFQNSLRIMLANDLRFCQMENVEQHMWKVAFHNVIEALRKATAEEPEAKEEYRSLLFNVIDEGTVYFEMLLETLQEAHKFNLETYLEPQPYPLLSGLGYVGLAIISCQKILIFLGDLARYREMTSETSNYGKAKSWYTKANLTNPKNGRPYNQLAILALYARRKLDAVYLYMRSLMASNPFQSARESLVSLFDENRKKYEQQERKRREAKEASSHRRKEAASSLSAVSDAAAKVDRLELRREIWIHPLDGRRTRRTTSTGANGASDSNGQNSDDEELAQLPSIEVNKRFVTSYLNVQGKLYTKIGMETFQECGVQMLREFRALLQQTPLPVNQTRLLQLLALNMFAVSNTQLKDARMAGGCRSAWQECALVVSLEMFNILLERCNAMIKEQLDTGSHTNNNPVGGSTNLASSRLLGEDLQIILPAVKVWCDWLLCHSTVWNPPPTSRDYHVGPPGTPWTRLATLINLLSRFDTRQVEISNKQLEGYETVKLPEDVTLCGFTPLMLNIQEPRYTPKSSDSDMAADCVRIERMLYFGRDFLCGLDPPVLKLKFTGPSLSEYVSVVDSSAASSLSSSSTKNGPHLLKNDAAEDEDDYEEGLVGELELEEEVMGDEEREGDENNDDDVVVEQGGGNHEIQPTDDLQQLRQRKDELTQKHLDQQRRKQQLKAILRERVQVELEVRPKYLVADTNCYIDHLNALIRLTREKHYTLIAPLVVLNELDGLCRSRLVVESRAALDFLREKNPQIRYVTSKGAPLPNFAACTMSEENDDQGLTNDDRILQCCLGLFKDRLAVSNAAEEDICSDGVKRLRREVVLLTDDRNLRVKALSRDVPVRDLPAFLAWSSSAAAASSSSASSMAAVN</sequence>
<dbReference type="SUPFAM" id="SSF48452">
    <property type="entry name" value="TPR-like"/>
    <property type="match status" value="1"/>
</dbReference>
<organism evidence="9 10">
    <name type="scientific">Daphnia galeata</name>
    <dbReference type="NCBI Taxonomy" id="27404"/>
    <lineage>
        <taxon>Eukaryota</taxon>
        <taxon>Metazoa</taxon>
        <taxon>Ecdysozoa</taxon>
        <taxon>Arthropoda</taxon>
        <taxon>Crustacea</taxon>
        <taxon>Branchiopoda</taxon>
        <taxon>Diplostraca</taxon>
        <taxon>Cladocera</taxon>
        <taxon>Anomopoda</taxon>
        <taxon>Daphniidae</taxon>
        <taxon>Daphnia</taxon>
    </lineage>
</organism>
<keyword evidence="3" id="KW-0963">Cytoplasm</keyword>
<feature type="compositionally biased region" description="Polar residues" evidence="7">
    <location>
        <begin position="200"/>
        <end position="223"/>
    </location>
</feature>
<keyword evidence="6" id="KW-0175">Coiled coil</keyword>
<evidence type="ECO:0000256" key="6">
    <source>
        <dbReference type="SAM" id="Coils"/>
    </source>
</evidence>
<comment type="caution">
    <text evidence="9">The sequence shown here is derived from an EMBL/GenBank/DDBJ whole genome shotgun (WGS) entry which is preliminary data.</text>
</comment>
<feature type="compositionally biased region" description="Acidic residues" evidence="7">
    <location>
        <begin position="1556"/>
        <end position="1593"/>
    </location>
</feature>
<dbReference type="EMBL" id="CAKKLH010000021">
    <property type="protein sequence ID" value="CAH0099569.1"/>
    <property type="molecule type" value="Genomic_DNA"/>
</dbReference>
<feature type="compositionally biased region" description="Basic and acidic residues" evidence="7">
    <location>
        <begin position="68"/>
        <end position="77"/>
    </location>
</feature>
<accession>A0A8J2WCX3</accession>
<keyword evidence="10" id="KW-1185">Reference proteome</keyword>
<gene>
    <name evidence="9" type="ORF">DGAL_LOCUS1714</name>
</gene>
<dbReference type="InterPro" id="IPR011990">
    <property type="entry name" value="TPR-like_helical_dom_sf"/>
</dbReference>
<feature type="region of interest" description="Disordered" evidence="7">
    <location>
        <begin position="1168"/>
        <end position="1193"/>
    </location>
</feature>
<feature type="compositionally biased region" description="Pro residues" evidence="7">
    <location>
        <begin position="423"/>
        <end position="434"/>
    </location>
</feature>
<dbReference type="Gene3D" id="1.25.40.10">
    <property type="entry name" value="Tetratricopeptide repeat domain"/>
    <property type="match status" value="1"/>
</dbReference>
<dbReference type="GO" id="GO:0042162">
    <property type="term" value="F:telomeric DNA binding"/>
    <property type="evidence" value="ECO:0007669"/>
    <property type="project" value="TreeGrafter"/>
</dbReference>
<dbReference type="Gene3D" id="3.40.50.1010">
    <property type="entry name" value="5'-nuclease"/>
    <property type="match status" value="1"/>
</dbReference>
<feature type="compositionally biased region" description="Basic residues" evidence="7">
    <location>
        <begin position="103"/>
        <end position="113"/>
    </location>
</feature>
<feature type="region of interest" description="Disordered" evidence="7">
    <location>
        <begin position="1"/>
        <end position="718"/>
    </location>
</feature>
<feature type="compositionally biased region" description="Polar residues" evidence="7">
    <location>
        <begin position="252"/>
        <end position="267"/>
    </location>
</feature>
<evidence type="ECO:0000256" key="1">
    <source>
        <dbReference type="ARBA" id="ARBA00004123"/>
    </source>
</evidence>
<feature type="region of interest" description="Disordered" evidence="7">
    <location>
        <begin position="1537"/>
        <end position="1609"/>
    </location>
</feature>
<evidence type="ECO:0000256" key="3">
    <source>
        <dbReference type="ARBA" id="ARBA00022490"/>
    </source>
</evidence>
<dbReference type="InterPro" id="IPR029060">
    <property type="entry name" value="PIN-like_dom_sf"/>
</dbReference>
<dbReference type="Pfam" id="PF10373">
    <property type="entry name" value="EST1_DNA_bind"/>
    <property type="match status" value="1"/>
</dbReference>
<evidence type="ECO:0000256" key="7">
    <source>
        <dbReference type="SAM" id="MobiDB-lite"/>
    </source>
</evidence>
<proteinExistence type="predicted"/>
<feature type="compositionally biased region" description="Polar residues" evidence="7">
    <location>
        <begin position="170"/>
        <end position="180"/>
    </location>
</feature>
<keyword evidence="5" id="KW-0539">Nucleus</keyword>
<feature type="compositionally biased region" description="Low complexity" evidence="7">
    <location>
        <begin position="596"/>
        <end position="608"/>
    </location>
</feature>
<feature type="compositionally biased region" description="Basic and acidic residues" evidence="7">
    <location>
        <begin position="92"/>
        <end position="102"/>
    </location>
</feature>
<feature type="region of interest" description="Disordered" evidence="7">
    <location>
        <begin position="746"/>
        <end position="871"/>
    </location>
</feature>
<dbReference type="Pfam" id="PF13638">
    <property type="entry name" value="PIN_4"/>
    <property type="match status" value="1"/>
</dbReference>